<organism evidence="2">
    <name type="scientific">Candidatus Methanogaster sp. ANME-2c ERB4</name>
    <dbReference type="NCBI Taxonomy" id="2759911"/>
    <lineage>
        <taxon>Archaea</taxon>
        <taxon>Methanobacteriati</taxon>
        <taxon>Methanobacteriota</taxon>
        <taxon>Stenosarchaea group</taxon>
        <taxon>Methanomicrobia</taxon>
        <taxon>Methanosarcinales</taxon>
        <taxon>ANME-2 cluster</taxon>
        <taxon>Candidatus Methanogasteraceae</taxon>
        <taxon>Candidatus Methanogaster</taxon>
    </lineage>
</organism>
<sequence length="79" mass="9234">MDPGRFLTFLMFFSLFESSLPDTFLAKQANNWVTHPRSKRSTEELLSVLSNRDRRAILDKLAIKNWKQINDVESSHLHS</sequence>
<gene>
    <name evidence="2" type="ORF">FAOAFBCF_00003</name>
    <name evidence="1" type="ORF">GHMBFEBI_00007</name>
</gene>
<dbReference type="AlphaFoldDB" id="A0A7G9YFM1"/>
<reference evidence="2" key="1">
    <citation type="submission" date="2020-06" db="EMBL/GenBank/DDBJ databases">
        <title>Unique genomic features of the anaerobic methanotrophic archaea.</title>
        <authorList>
            <person name="Chadwick G.L."/>
            <person name="Skennerton C.T."/>
            <person name="Laso-Perez R."/>
            <person name="Leu A.O."/>
            <person name="Speth D.R."/>
            <person name="Yu H."/>
            <person name="Morgan-Lang C."/>
            <person name="Hatzenpichler R."/>
            <person name="Goudeau D."/>
            <person name="Malmstrom R."/>
            <person name="Brazelton W.J."/>
            <person name="Woyke T."/>
            <person name="Hallam S.J."/>
            <person name="Tyson G.W."/>
            <person name="Wegener G."/>
            <person name="Boetius A."/>
            <person name="Orphan V."/>
        </authorList>
    </citation>
    <scope>NUCLEOTIDE SEQUENCE</scope>
</reference>
<proteinExistence type="predicted"/>
<accession>A0A7G9YFM1</accession>
<dbReference type="EMBL" id="MT631218">
    <property type="protein sequence ID" value="QNO46805.1"/>
    <property type="molecule type" value="Genomic_DNA"/>
</dbReference>
<dbReference type="EMBL" id="MT631090">
    <property type="protein sequence ID" value="QNO45273.1"/>
    <property type="molecule type" value="Genomic_DNA"/>
</dbReference>
<name>A0A7G9YFM1_9EURY</name>
<evidence type="ECO:0000313" key="2">
    <source>
        <dbReference type="EMBL" id="QNO46805.1"/>
    </source>
</evidence>
<evidence type="ECO:0000313" key="1">
    <source>
        <dbReference type="EMBL" id="QNO45273.1"/>
    </source>
</evidence>
<protein>
    <submittedName>
        <fullName evidence="2">Uncharacterized protein</fullName>
    </submittedName>
</protein>